<feature type="domain" description="DUF6590" evidence="2">
    <location>
        <begin position="120"/>
        <end position="240"/>
    </location>
</feature>
<protein>
    <recommendedName>
        <fullName evidence="2">DUF6590 domain-containing protein</fullName>
    </recommendedName>
</protein>
<proteinExistence type="predicted"/>
<organism evidence="3 4">
    <name type="scientific">Staphylotrichum tortipilum</name>
    <dbReference type="NCBI Taxonomy" id="2831512"/>
    <lineage>
        <taxon>Eukaryota</taxon>
        <taxon>Fungi</taxon>
        <taxon>Dikarya</taxon>
        <taxon>Ascomycota</taxon>
        <taxon>Pezizomycotina</taxon>
        <taxon>Sordariomycetes</taxon>
        <taxon>Sordariomycetidae</taxon>
        <taxon>Sordariales</taxon>
        <taxon>Chaetomiaceae</taxon>
        <taxon>Staphylotrichum</taxon>
    </lineage>
</organism>
<name>A0AAN6RQT3_9PEZI</name>
<feature type="region of interest" description="Disordered" evidence="1">
    <location>
        <begin position="60"/>
        <end position="108"/>
    </location>
</feature>
<reference evidence="3" key="2">
    <citation type="submission" date="2023-05" db="EMBL/GenBank/DDBJ databases">
        <authorList>
            <consortium name="Lawrence Berkeley National Laboratory"/>
            <person name="Steindorff A."/>
            <person name="Hensen N."/>
            <person name="Bonometti L."/>
            <person name="Westerberg I."/>
            <person name="Brannstrom I.O."/>
            <person name="Guillou S."/>
            <person name="Cros-Aarteil S."/>
            <person name="Calhoun S."/>
            <person name="Haridas S."/>
            <person name="Kuo A."/>
            <person name="Mondo S."/>
            <person name="Pangilinan J."/>
            <person name="Riley R."/>
            <person name="Labutti K."/>
            <person name="Andreopoulos B."/>
            <person name="Lipzen A."/>
            <person name="Chen C."/>
            <person name="Yanf M."/>
            <person name="Daum C."/>
            <person name="Ng V."/>
            <person name="Clum A."/>
            <person name="Ohm R."/>
            <person name="Martin F."/>
            <person name="Silar P."/>
            <person name="Natvig D."/>
            <person name="Lalanne C."/>
            <person name="Gautier V."/>
            <person name="Ament-Velasquez S.L."/>
            <person name="Kruys A."/>
            <person name="Hutchinson M.I."/>
            <person name="Powell A.J."/>
            <person name="Barry K."/>
            <person name="Miller A.N."/>
            <person name="Grigoriev I.V."/>
            <person name="Debuchy R."/>
            <person name="Gladieux P."/>
            <person name="Thoren M.H."/>
            <person name="Johannesson H."/>
        </authorList>
    </citation>
    <scope>NUCLEOTIDE SEQUENCE</scope>
    <source>
        <strain evidence="3">CBS 103.79</strain>
    </source>
</reference>
<reference evidence="3" key="1">
    <citation type="journal article" date="2023" name="Mol. Phylogenet. Evol.">
        <title>Genome-scale phylogeny and comparative genomics of the fungal order Sordariales.</title>
        <authorList>
            <person name="Hensen N."/>
            <person name="Bonometti L."/>
            <person name="Westerberg I."/>
            <person name="Brannstrom I.O."/>
            <person name="Guillou S."/>
            <person name="Cros-Aarteil S."/>
            <person name="Calhoun S."/>
            <person name="Haridas S."/>
            <person name="Kuo A."/>
            <person name="Mondo S."/>
            <person name="Pangilinan J."/>
            <person name="Riley R."/>
            <person name="LaButti K."/>
            <person name="Andreopoulos B."/>
            <person name="Lipzen A."/>
            <person name="Chen C."/>
            <person name="Yan M."/>
            <person name="Daum C."/>
            <person name="Ng V."/>
            <person name="Clum A."/>
            <person name="Steindorff A."/>
            <person name="Ohm R.A."/>
            <person name="Martin F."/>
            <person name="Silar P."/>
            <person name="Natvig D.O."/>
            <person name="Lalanne C."/>
            <person name="Gautier V."/>
            <person name="Ament-Velasquez S.L."/>
            <person name="Kruys A."/>
            <person name="Hutchinson M.I."/>
            <person name="Powell A.J."/>
            <person name="Barry K."/>
            <person name="Miller A.N."/>
            <person name="Grigoriev I.V."/>
            <person name="Debuchy R."/>
            <person name="Gladieux P."/>
            <person name="Hiltunen Thoren M."/>
            <person name="Johannesson H."/>
        </authorList>
    </citation>
    <scope>NUCLEOTIDE SEQUENCE</scope>
    <source>
        <strain evidence="3">CBS 103.79</strain>
    </source>
</reference>
<dbReference type="EMBL" id="MU855771">
    <property type="protein sequence ID" value="KAK3899540.1"/>
    <property type="molecule type" value="Genomic_DNA"/>
</dbReference>
<accession>A0AAN6RQT3</accession>
<dbReference type="InterPro" id="IPR046497">
    <property type="entry name" value="DUF6590"/>
</dbReference>
<evidence type="ECO:0000259" key="2">
    <source>
        <dbReference type="Pfam" id="PF20233"/>
    </source>
</evidence>
<keyword evidence="4" id="KW-1185">Reference proteome</keyword>
<evidence type="ECO:0000256" key="1">
    <source>
        <dbReference type="SAM" id="MobiDB-lite"/>
    </source>
</evidence>
<evidence type="ECO:0000313" key="4">
    <source>
        <dbReference type="Proteomes" id="UP001303889"/>
    </source>
</evidence>
<dbReference type="AlphaFoldDB" id="A0AAN6RQT3"/>
<evidence type="ECO:0000313" key="3">
    <source>
        <dbReference type="EMBL" id="KAK3899540.1"/>
    </source>
</evidence>
<sequence>MDHWSVTDASLAANTAPLRAPQQHPPLIKEYGAQWEPDADAKDYVRFVDGSKMLYSEYQRDRSSLTAQNGHPAPPPVPIPRVPAPSLPWEGNIEPAKPHPAYATPPPPTPLPPPPTWTATVASFHGFKPTARFRWFVVVRRRLHHSLCFAITSYPGRTNTTATGYSAQRAIVLHSASVEPPAPYEEEGITQAPIAVIIEALDYFISPRARLDCSRLYTVEDGGWAVKVGRVHPDSLEALEGYYQAGVE</sequence>
<dbReference type="Proteomes" id="UP001303889">
    <property type="component" value="Unassembled WGS sequence"/>
</dbReference>
<dbReference type="Pfam" id="PF20233">
    <property type="entry name" value="DUF6590"/>
    <property type="match status" value="1"/>
</dbReference>
<gene>
    <name evidence="3" type="ORF">C8A05DRAFT_46414</name>
</gene>
<comment type="caution">
    <text evidence="3">The sequence shown here is derived from an EMBL/GenBank/DDBJ whole genome shotgun (WGS) entry which is preliminary data.</text>
</comment>
<feature type="compositionally biased region" description="Pro residues" evidence="1">
    <location>
        <begin position="72"/>
        <end position="86"/>
    </location>
</feature>